<keyword evidence="4" id="KW-0812">Transmembrane</keyword>
<feature type="domain" description="Major facilitator superfamily (MFS) profile" evidence="5">
    <location>
        <begin position="267"/>
        <end position="507"/>
    </location>
</feature>
<evidence type="ECO:0000259" key="5">
    <source>
        <dbReference type="PROSITE" id="PS50850"/>
    </source>
</evidence>
<dbReference type="PANTHER" id="PTHR11360:SF315">
    <property type="entry name" value="TRANSPORTER MCH2-RELATED"/>
    <property type="match status" value="1"/>
</dbReference>
<feature type="transmembrane region" description="Helical" evidence="4">
    <location>
        <begin position="194"/>
        <end position="213"/>
    </location>
</feature>
<feature type="transmembrane region" description="Helical" evidence="4">
    <location>
        <begin position="334"/>
        <end position="352"/>
    </location>
</feature>
<proteinExistence type="inferred from homology"/>
<feature type="region of interest" description="Disordered" evidence="3">
    <location>
        <begin position="1"/>
        <end position="53"/>
    </location>
</feature>
<reference evidence="6" key="1">
    <citation type="journal article" date="2023" name="Mol. Phylogenet. Evol.">
        <title>Genome-scale phylogeny and comparative genomics of the fungal order Sordariales.</title>
        <authorList>
            <person name="Hensen N."/>
            <person name="Bonometti L."/>
            <person name="Westerberg I."/>
            <person name="Brannstrom I.O."/>
            <person name="Guillou S."/>
            <person name="Cros-Aarteil S."/>
            <person name="Calhoun S."/>
            <person name="Haridas S."/>
            <person name="Kuo A."/>
            <person name="Mondo S."/>
            <person name="Pangilinan J."/>
            <person name="Riley R."/>
            <person name="LaButti K."/>
            <person name="Andreopoulos B."/>
            <person name="Lipzen A."/>
            <person name="Chen C."/>
            <person name="Yan M."/>
            <person name="Daum C."/>
            <person name="Ng V."/>
            <person name="Clum A."/>
            <person name="Steindorff A."/>
            <person name="Ohm R.A."/>
            <person name="Martin F."/>
            <person name="Silar P."/>
            <person name="Natvig D.O."/>
            <person name="Lalanne C."/>
            <person name="Gautier V."/>
            <person name="Ament-Velasquez S.L."/>
            <person name="Kruys A."/>
            <person name="Hutchinson M.I."/>
            <person name="Powell A.J."/>
            <person name="Barry K."/>
            <person name="Miller A.N."/>
            <person name="Grigoriev I.V."/>
            <person name="Debuchy R."/>
            <person name="Gladieux P."/>
            <person name="Hiltunen Thoren M."/>
            <person name="Johannesson H."/>
        </authorList>
    </citation>
    <scope>NUCLEOTIDE SEQUENCE</scope>
    <source>
        <strain evidence="6">CBS 626.80</strain>
    </source>
</reference>
<feature type="transmembrane region" description="Helical" evidence="4">
    <location>
        <begin position="424"/>
        <end position="446"/>
    </location>
</feature>
<evidence type="ECO:0000313" key="7">
    <source>
        <dbReference type="Proteomes" id="UP001303222"/>
    </source>
</evidence>
<organism evidence="6 7">
    <name type="scientific">Pseudoneurospora amorphoporcata</name>
    <dbReference type="NCBI Taxonomy" id="241081"/>
    <lineage>
        <taxon>Eukaryota</taxon>
        <taxon>Fungi</taxon>
        <taxon>Dikarya</taxon>
        <taxon>Ascomycota</taxon>
        <taxon>Pezizomycotina</taxon>
        <taxon>Sordariomycetes</taxon>
        <taxon>Sordariomycetidae</taxon>
        <taxon>Sordariales</taxon>
        <taxon>Sordariaceae</taxon>
        <taxon>Pseudoneurospora</taxon>
    </lineage>
</organism>
<protein>
    <submittedName>
        <fullName evidence="6">MFS general substrate transporter</fullName>
    </submittedName>
</protein>
<dbReference type="InterPro" id="IPR011701">
    <property type="entry name" value="MFS"/>
</dbReference>
<dbReference type="InterPro" id="IPR050327">
    <property type="entry name" value="Proton-linked_MCT"/>
</dbReference>
<comment type="caution">
    <text evidence="6">The sequence shown here is derived from an EMBL/GenBank/DDBJ whole genome shotgun (WGS) entry which is preliminary data.</text>
</comment>
<dbReference type="PROSITE" id="PS50850">
    <property type="entry name" value="MFS"/>
    <property type="match status" value="1"/>
</dbReference>
<comment type="subcellular location">
    <subcellularLocation>
        <location evidence="1">Membrane</location>
        <topology evidence="1">Multi-pass membrane protein</topology>
    </subcellularLocation>
</comment>
<feature type="transmembrane region" description="Helical" evidence="4">
    <location>
        <begin position="158"/>
        <end position="182"/>
    </location>
</feature>
<evidence type="ECO:0000256" key="3">
    <source>
        <dbReference type="SAM" id="MobiDB-lite"/>
    </source>
</evidence>
<dbReference type="InterPro" id="IPR036259">
    <property type="entry name" value="MFS_trans_sf"/>
</dbReference>
<reference evidence="6" key="2">
    <citation type="submission" date="2023-06" db="EMBL/GenBank/DDBJ databases">
        <authorList>
            <consortium name="Lawrence Berkeley National Laboratory"/>
            <person name="Mondo S.J."/>
            <person name="Hensen N."/>
            <person name="Bonometti L."/>
            <person name="Westerberg I."/>
            <person name="Brannstrom I.O."/>
            <person name="Guillou S."/>
            <person name="Cros-Aarteil S."/>
            <person name="Calhoun S."/>
            <person name="Haridas S."/>
            <person name="Kuo A."/>
            <person name="Pangilinan J."/>
            <person name="Riley R."/>
            <person name="Labutti K."/>
            <person name="Andreopoulos B."/>
            <person name="Lipzen A."/>
            <person name="Chen C."/>
            <person name="Yanf M."/>
            <person name="Daum C."/>
            <person name="Ng V."/>
            <person name="Clum A."/>
            <person name="Steindorff A."/>
            <person name="Ohm R."/>
            <person name="Martin F."/>
            <person name="Silar P."/>
            <person name="Natvig D."/>
            <person name="Lalanne C."/>
            <person name="Gautier V."/>
            <person name="Ament-Velasquez S.L."/>
            <person name="Kruys A."/>
            <person name="Hutchinson M.I."/>
            <person name="Powell A.J."/>
            <person name="Barry K."/>
            <person name="Miller A.N."/>
            <person name="Grigoriev I.V."/>
            <person name="Debuchy R."/>
            <person name="Gladieux P."/>
            <person name="Thoren M.H."/>
            <person name="Johannesson H."/>
        </authorList>
    </citation>
    <scope>NUCLEOTIDE SEQUENCE</scope>
    <source>
        <strain evidence="6">CBS 626.80</strain>
    </source>
</reference>
<keyword evidence="4" id="KW-0472">Membrane</keyword>
<dbReference type="Pfam" id="PF07690">
    <property type="entry name" value="MFS_1"/>
    <property type="match status" value="1"/>
</dbReference>
<feature type="transmembrane region" description="Helical" evidence="4">
    <location>
        <begin position="99"/>
        <end position="120"/>
    </location>
</feature>
<dbReference type="GO" id="GO:0022857">
    <property type="term" value="F:transmembrane transporter activity"/>
    <property type="evidence" value="ECO:0007669"/>
    <property type="project" value="InterPro"/>
</dbReference>
<dbReference type="GO" id="GO:0016020">
    <property type="term" value="C:membrane"/>
    <property type="evidence" value="ECO:0007669"/>
    <property type="project" value="UniProtKB-SubCell"/>
</dbReference>
<keyword evidence="7" id="KW-1185">Reference proteome</keyword>
<dbReference type="AlphaFoldDB" id="A0AAN6SFE2"/>
<keyword evidence="4" id="KW-1133">Transmembrane helix</keyword>
<name>A0AAN6SFE2_9PEZI</name>
<feature type="transmembrane region" description="Helical" evidence="4">
    <location>
        <begin position="269"/>
        <end position="291"/>
    </location>
</feature>
<feature type="transmembrane region" description="Helical" evidence="4">
    <location>
        <begin position="389"/>
        <end position="412"/>
    </location>
</feature>
<feature type="compositionally biased region" description="Polar residues" evidence="3">
    <location>
        <begin position="1"/>
        <end position="17"/>
    </location>
</feature>
<evidence type="ECO:0000256" key="1">
    <source>
        <dbReference type="ARBA" id="ARBA00004141"/>
    </source>
</evidence>
<evidence type="ECO:0000256" key="4">
    <source>
        <dbReference type="SAM" id="Phobius"/>
    </source>
</evidence>
<dbReference type="Gene3D" id="1.20.1250.20">
    <property type="entry name" value="MFS general substrate transporter like domains"/>
    <property type="match status" value="2"/>
</dbReference>
<feature type="transmembrane region" description="Helical" evidence="4">
    <location>
        <begin position="225"/>
        <end position="245"/>
    </location>
</feature>
<sequence length="507" mass="54714">MTLGANSSTVPASSRQDANFPPSDQVPRTDARAAVGPDSKSLSDESPAEDSDAVQEVEFKEGGYGWVVVFGVWLVNMHTWGVNSSYAIFLAYYLRSGTIIGASPLFFAFIGGLSVSTSLLVSPLATHSIKILGTRITLFIGVVFEAGSFIGASFCTHAWQLLLSQGVCFGIGLGFCFTATVGVVPQWFNKRRSFANALATGGSGFGGLTYALGANAMISNLGLEWAFRILAIICFVVNGCVCLIMKDRNKAVGAKHIAFHKDLFFQPEYLLFVGWGFFGIIGYLIVVFSIADYAIQAGFTSDQASLASAMFNLSQALGRPAIGLLSDRLGRMNVAGIGTLIASVAAFFLWIFAGKYFAGLIIYALFGAVAGILWPCVGPVAAEVVGLQLLPAALSVYWIILVFPATFAEVIGLSLKREMIGAGVYLNVQIFTGFMFFVSFLSMWLLRSWKLRQMESLGLDEKEQEAAIHNAAAIHPSEERKRESASIRGKQNIVVSYLTNMLVMKRL</sequence>
<evidence type="ECO:0000256" key="2">
    <source>
        <dbReference type="ARBA" id="ARBA00006727"/>
    </source>
</evidence>
<accession>A0AAN6SFE2</accession>
<dbReference type="Proteomes" id="UP001303222">
    <property type="component" value="Unassembled WGS sequence"/>
</dbReference>
<evidence type="ECO:0000313" key="6">
    <source>
        <dbReference type="EMBL" id="KAK3952262.1"/>
    </source>
</evidence>
<feature type="transmembrane region" description="Helical" evidence="4">
    <location>
        <begin position="132"/>
        <end position="152"/>
    </location>
</feature>
<dbReference type="EMBL" id="MU859127">
    <property type="protein sequence ID" value="KAK3952262.1"/>
    <property type="molecule type" value="Genomic_DNA"/>
</dbReference>
<feature type="transmembrane region" description="Helical" evidence="4">
    <location>
        <begin position="64"/>
        <end position="93"/>
    </location>
</feature>
<dbReference type="PANTHER" id="PTHR11360">
    <property type="entry name" value="MONOCARBOXYLATE TRANSPORTER"/>
    <property type="match status" value="1"/>
</dbReference>
<feature type="transmembrane region" description="Helical" evidence="4">
    <location>
        <begin position="358"/>
        <end position="377"/>
    </location>
</feature>
<gene>
    <name evidence="6" type="ORF">QBC32DRAFT_341788</name>
</gene>
<comment type="similarity">
    <text evidence="2">Belongs to the major facilitator superfamily. Monocarboxylate porter (TC 2.A.1.13) family.</text>
</comment>
<dbReference type="InterPro" id="IPR020846">
    <property type="entry name" value="MFS_dom"/>
</dbReference>
<dbReference type="SUPFAM" id="SSF103473">
    <property type="entry name" value="MFS general substrate transporter"/>
    <property type="match status" value="1"/>
</dbReference>